<dbReference type="EMBL" id="KV425551">
    <property type="protein sequence ID" value="KZT30575.1"/>
    <property type="molecule type" value="Genomic_DNA"/>
</dbReference>
<organism evidence="3 4">
    <name type="scientific">Neolentinus lepideus HHB14362 ss-1</name>
    <dbReference type="NCBI Taxonomy" id="1314782"/>
    <lineage>
        <taxon>Eukaryota</taxon>
        <taxon>Fungi</taxon>
        <taxon>Dikarya</taxon>
        <taxon>Basidiomycota</taxon>
        <taxon>Agaricomycotina</taxon>
        <taxon>Agaricomycetes</taxon>
        <taxon>Gloeophyllales</taxon>
        <taxon>Gloeophyllaceae</taxon>
        <taxon>Neolentinus</taxon>
    </lineage>
</organism>
<feature type="region of interest" description="Disordered" evidence="1">
    <location>
        <begin position="15"/>
        <end position="125"/>
    </location>
</feature>
<dbReference type="Gene3D" id="3.30.160.20">
    <property type="match status" value="1"/>
</dbReference>
<dbReference type="SUPFAM" id="SSF54768">
    <property type="entry name" value="dsRNA-binding domain-like"/>
    <property type="match status" value="1"/>
</dbReference>
<feature type="compositionally biased region" description="Low complexity" evidence="1">
    <location>
        <begin position="15"/>
        <end position="31"/>
    </location>
</feature>
<dbReference type="Pfam" id="PF00035">
    <property type="entry name" value="dsrm"/>
    <property type="match status" value="1"/>
</dbReference>
<protein>
    <recommendedName>
        <fullName evidence="2">DRBM domain-containing protein</fullName>
    </recommendedName>
</protein>
<dbReference type="InterPro" id="IPR014720">
    <property type="entry name" value="dsRBD_dom"/>
</dbReference>
<proteinExistence type="predicted"/>
<name>A0A165W2K2_9AGAM</name>
<dbReference type="InParanoid" id="A0A165W2K2"/>
<dbReference type="Proteomes" id="UP000076761">
    <property type="component" value="Unassembled WGS sequence"/>
</dbReference>
<evidence type="ECO:0000313" key="3">
    <source>
        <dbReference type="EMBL" id="KZT30575.1"/>
    </source>
</evidence>
<keyword evidence="4" id="KW-1185">Reference proteome</keyword>
<dbReference type="AlphaFoldDB" id="A0A165W2K2"/>
<evidence type="ECO:0000256" key="1">
    <source>
        <dbReference type="SAM" id="MobiDB-lite"/>
    </source>
</evidence>
<evidence type="ECO:0000313" key="4">
    <source>
        <dbReference type="Proteomes" id="UP000076761"/>
    </source>
</evidence>
<sequence length="415" mass="46013">MPVKRLLSKRLRLLMQQSSSRRPQPSAQPSLKRSFAQQAFAHSNPDSRDNFSPPPKVPKVDASRGSSVVSPAFDMPPPSTPSRRTPGHASRSSANASWRSSRMPGSAPVSRQPSRERRKGKAKAEIPVLSEPVNDEHYIRSLYKVSLKSHQDANPKSSLANWMMNNESKLPEYLTSPVIIDRHQFQRATVVLNSLDPPIIGQGDSMIRKDAERLAALSAVMQLIDKNLFEKKSSPSIASVGLPATVTLSDGSEIDYERARQFMDYYCRRFKFIAPDISFNPANVPGARGTQFWEAVMYVGGRRIGIGTGPQKKVAQIQCYLDVVQYLQSCDPELWKEFVVAARTGKDLGLAPRVYFGHSLEELREIAIDTTFGCSQRRGLGDVHVAPTTQEPCRRVSSMAREEIWGVAAEAPGVP</sequence>
<dbReference type="STRING" id="1314782.A0A165W2K2"/>
<feature type="domain" description="DRBM" evidence="2">
    <location>
        <begin position="262"/>
        <end position="327"/>
    </location>
</feature>
<reference evidence="3 4" key="1">
    <citation type="journal article" date="2016" name="Mol. Biol. Evol.">
        <title>Comparative Genomics of Early-Diverging Mushroom-Forming Fungi Provides Insights into the Origins of Lignocellulose Decay Capabilities.</title>
        <authorList>
            <person name="Nagy L.G."/>
            <person name="Riley R."/>
            <person name="Tritt A."/>
            <person name="Adam C."/>
            <person name="Daum C."/>
            <person name="Floudas D."/>
            <person name="Sun H."/>
            <person name="Yadav J.S."/>
            <person name="Pangilinan J."/>
            <person name="Larsson K.H."/>
            <person name="Matsuura K."/>
            <person name="Barry K."/>
            <person name="Labutti K."/>
            <person name="Kuo R."/>
            <person name="Ohm R.A."/>
            <person name="Bhattacharya S.S."/>
            <person name="Shirouzu T."/>
            <person name="Yoshinaga Y."/>
            <person name="Martin F.M."/>
            <person name="Grigoriev I.V."/>
            <person name="Hibbett D.S."/>
        </authorList>
    </citation>
    <scope>NUCLEOTIDE SEQUENCE [LARGE SCALE GENOMIC DNA]</scope>
    <source>
        <strain evidence="3 4">HHB14362 ss-1</strain>
    </source>
</reference>
<feature type="compositionally biased region" description="Low complexity" evidence="1">
    <location>
        <begin position="81"/>
        <end position="102"/>
    </location>
</feature>
<dbReference type="OrthoDB" id="3266938at2759"/>
<gene>
    <name evidence="3" type="ORF">NEOLEDRAFT_19923</name>
</gene>
<evidence type="ECO:0000259" key="2">
    <source>
        <dbReference type="Pfam" id="PF00035"/>
    </source>
</evidence>
<accession>A0A165W2K2</accession>